<dbReference type="EMBL" id="BART01037138">
    <property type="protein sequence ID" value="GAH05742.1"/>
    <property type="molecule type" value="Genomic_DNA"/>
</dbReference>
<gene>
    <name evidence="1" type="ORF">S01H4_62290</name>
</gene>
<proteinExistence type="predicted"/>
<evidence type="ECO:0000313" key="1">
    <source>
        <dbReference type="EMBL" id="GAH05742.1"/>
    </source>
</evidence>
<reference evidence="1" key="1">
    <citation type="journal article" date="2014" name="Front. Microbiol.">
        <title>High frequency of phylogenetically diverse reductive dehalogenase-homologous genes in deep subseafloor sedimentary metagenomes.</title>
        <authorList>
            <person name="Kawai M."/>
            <person name="Futagami T."/>
            <person name="Toyoda A."/>
            <person name="Takaki Y."/>
            <person name="Nishi S."/>
            <person name="Hori S."/>
            <person name="Arai W."/>
            <person name="Tsubouchi T."/>
            <person name="Morono Y."/>
            <person name="Uchiyama I."/>
            <person name="Ito T."/>
            <person name="Fujiyama A."/>
            <person name="Inagaki F."/>
            <person name="Takami H."/>
        </authorList>
    </citation>
    <scope>NUCLEOTIDE SEQUENCE</scope>
    <source>
        <strain evidence="1">Expedition CK06-06</strain>
    </source>
</reference>
<comment type="caution">
    <text evidence="1">The sequence shown here is derived from an EMBL/GenBank/DDBJ whole genome shotgun (WGS) entry which is preliminary data.</text>
</comment>
<sequence length="53" mass="6456">MVRENRIWAGNYAKLYLNLFDDLSRVVDDKIYSYKSRKKMIVFLLSKINHELF</sequence>
<protein>
    <submittedName>
        <fullName evidence="1">Uncharacterized protein</fullName>
    </submittedName>
</protein>
<accession>X1CDP2</accession>
<name>X1CDP2_9ZZZZ</name>
<organism evidence="1">
    <name type="scientific">marine sediment metagenome</name>
    <dbReference type="NCBI Taxonomy" id="412755"/>
    <lineage>
        <taxon>unclassified sequences</taxon>
        <taxon>metagenomes</taxon>
        <taxon>ecological metagenomes</taxon>
    </lineage>
</organism>
<dbReference type="AlphaFoldDB" id="X1CDP2"/>